<comment type="caution">
    <text evidence="4">The sequence shown here is derived from an EMBL/GenBank/DDBJ whole genome shotgun (WGS) entry which is preliminary data.</text>
</comment>
<dbReference type="PRINTS" id="PR00038">
    <property type="entry name" value="HTHLUXR"/>
</dbReference>
<dbReference type="SUPFAM" id="SSF52540">
    <property type="entry name" value="P-loop containing nucleoside triphosphate hydrolases"/>
    <property type="match status" value="1"/>
</dbReference>
<dbReference type="InterPro" id="IPR011990">
    <property type="entry name" value="TPR-like_helical_dom_sf"/>
</dbReference>
<dbReference type="InterPro" id="IPR027417">
    <property type="entry name" value="P-loop_NTPase"/>
</dbReference>
<reference evidence="4 5" key="1">
    <citation type="submission" date="2024-10" db="EMBL/GenBank/DDBJ databases">
        <title>The Natural Products Discovery Center: Release of the First 8490 Sequenced Strains for Exploring Actinobacteria Biosynthetic Diversity.</title>
        <authorList>
            <person name="Kalkreuter E."/>
            <person name="Kautsar S.A."/>
            <person name="Yang D."/>
            <person name="Bader C.D."/>
            <person name="Teijaro C.N."/>
            <person name="Fluegel L."/>
            <person name="Davis C.M."/>
            <person name="Simpson J.R."/>
            <person name="Lauterbach L."/>
            <person name="Steele A.D."/>
            <person name="Gui C."/>
            <person name="Meng S."/>
            <person name="Li G."/>
            <person name="Viehrig K."/>
            <person name="Ye F."/>
            <person name="Su P."/>
            <person name="Kiefer A.F."/>
            <person name="Nichols A."/>
            <person name="Cepeda A.J."/>
            <person name="Yan W."/>
            <person name="Fan B."/>
            <person name="Jiang Y."/>
            <person name="Adhikari A."/>
            <person name="Zheng C.-J."/>
            <person name="Schuster L."/>
            <person name="Cowan T.M."/>
            <person name="Smanski M.J."/>
            <person name="Chevrette M.G."/>
            <person name="De Carvalho L.P.S."/>
            <person name="Shen B."/>
        </authorList>
    </citation>
    <scope>NUCLEOTIDE SEQUENCE [LARGE SCALE GENOMIC DNA]</scope>
    <source>
        <strain evidence="4 5">NPDC000087</strain>
    </source>
</reference>
<evidence type="ECO:0000256" key="2">
    <source>
        <dbReference type="ARBA" id="ARBA00022840"/>
    </source>
</evidence>
<dbReference type="InterPro" id="IPR000792">
    <property type="entry name" value="Tscrpt_reg_LuxR_C"/>
</dbReference>
<dbReference type="Gene3D" id="1.25.40.10">
    <property type="entry name" value="Tetratricopeptide repeat domain"/>
    <property type="match status" value="2"/>
</dbReference>
<organism evidence="4 5">
    <name type="scientific">Paractinoplanes globisporus</name>
    <dbReference type="NCBI Taxonomy" id="113565"/>
    <lineage>
        <taxon>Bacteria</taxon>
        <taxon>Bacillati</taxon>
        <taxon>Actinomycetota</taxon>
        <taxon>Actinomycetes</taxon>
        <taxon>Micromonosporales</taxon>
        <taxon>Micromonosporaceae</taxon>
        <taxon>Paractinoplanes</taxon>
    </lineage>
</organism>
<sequence>MVRTPFVGRAAAMERLTAALDAAASGRGTTVLAGGEAGIGKSRVAAELTVLARDRGWLVLTGRCLDLVGAGVPYLPIAEAIRSLRDPSAPSNGPSVSPALSRLVADLTDPVGTLEQRPHEGDAQARLLADVRALLDAVSAETPVLLVLEDLHWADSSTLDLVTFLAHVVSDSRVLVLATYRSDEARPEDPLQRLTTSLLRARAATALDLGPLTDAEMTALLEGISKDPVLTGTIVQRAEGNPFYAEELYAAATRGEPDLPYALREMLLQRAARLDPRSRTVLRTAAAAGRDVSYGLLAAVVPLAERELQDALRSAVDQFLLIPDQDAGTFRFRHSLLAEAVYQTLLPGEREAVHARLAETLCEQPHLAAAGLVASDLAHHWAAAGRPVEALAASVRAARGAEALAGPAEALRHAEMALTLWPRVPDPDDVAGTPLVALLDWAAELAYLTGNNGRAAEIIERAIDLSDVGVDPNRAGSRFERLGTYLLPAGRREQGLAAFRRAVELVSAGPPSAERVRVLAALGNALLLSDSYDESRQACQQALDLAAAIGDRRSAFRAADVLAADLCYLGRLDEGLAMLFAACEPDPERNTSPYQLRPYVHLSDVLVMAGRLPEAIRVAYEGLMTARRLGVERGVGTVLASNLAEALLGTGDWARADDVLTTALRNGGTFWSHYPHIQRAQLAIWRGEFDTAREHLRSGAQAALEPPTAPFHAILHAELAAWEGRIDDAASAVDEALRQAESIGVVSSRPHSCAIGLRVESDRTRLAIAGRDAATVDKARRRAGQLLRDARRSARPAATSRPDAAAWLAMAEAEHAGVEGSPNPHLWQAAVTAWKDLDRPYGVAYCQWQHAAALALAGSTAADTTAAARAAHQLATRLGAEPIRREVELLAQRARLDLVGIRRFERTGAPSPLGLTAREDEVLKLLGRGYTNRQIAAELTISVKTASVHVSHILHKLGMSRRLEAAAIAHRLTTSAD</sequence>
<evidence type="ECO:0000256" key="1">
    <source>
        <dbReference type="ARBA" id="ARBA00022741"/>
    </source>
</evidence>
<gene>
    <name evidence="4" type="ORF">ACFY35_07985</name>
</gene>
<dbReference type="PANTHER" id="PTHR16305">
    <property type="entry name" value="TESTICULAR SOLUBLE ADENYLYL CYCLASE"/>
    <property type="match status" value="1"/>
</dbReference>
<accession>A0ABW6W7S2</accession>
<dbReference type="Pfam" id="PF13191">
    <property type="entry name" value="AAA_16"/>
    <property type="match status" value="1"/>
</dbReference>
<dbReference type="SUPFAM" id="SSF46894">
    <property type="entry name" value="C-terminal effector domain of the bipartite response regulators"/>
    <property type="match status" value="1"/>
</dbReference>
<name>A0ABW6W7S2_9ACTN</name>
<dbReference type="Proteomes" id="UP001602245">
    <property type="component" value="Unassembled WGS sequence"/>
</dbReference>
<dbReference type="EMBL" id="JBIAZU010000001">
    <property type="protein sequence ID" value="MFF5289362.1"/>
    <property type="molecule type" value="Genomic_DNA"/>
</dbReference>
<keyword evidence="5" id="KW-1185">Reference proteome</keyword>
<proteinExistence type="predicted"/>
<dbReference type="InterPro" id="IPR016032">
    <property type="entry name" value="Sig_transdc_resp-reg_C-effctor"/>
</dbReference>
<dbReference type="SUPFAM" id="SSF48452">
    <property type="entry name" value="TPR-like"/>
    <property type="match status" value="3"/>
</dbReference>
<evidence type="ECO:0000313" key="5">
    <source>
        <dbReference type="Proteomes" id="UP001602245"/>
    </source>
</evidence>
<dbReference type="InterPro" id="IPR036388">
    <property type="entry name" value="WH-like_DNA-bd_sf"/>
</dbReference>
<evidence type="ECO:0000313" key="4">
    <source>
        <dbReference type="EMBL" id="MFF5289362.1"/>
    </source>
</evidence>
<dbReference type="PROSITE" id="PS50043">
    <property type="entry name" value="HTH_LUXR_2"/>
    <property type="match status" value="1"/>
</dbReference>
<dbReference type="InterPro" id="IPR041664">
    <property type="entry name" value="AAA_16"/>
</dbReference>
<dbReference type="PANTHER" id="PTHR16305:SF35">
    <property type="entry name" value="TRANSCRIPTIONAL ACTIVATOR DOMAIN"/>
    <property type="match status" value="1"/>
</dbReference>
<keyword evidence="2" id="KW-0067">ATP-binding</keyword>
<feature type="domain" description="HTH luxR-type" evidence="3">
    <location>
        <begin position="908"/>
        <end position="973"/>
    </location>
</feature>
<keyword evidence="1" id="KW-0547">Nucleotide-binding</keyword>
<evidence type="ECO:0000259" key="3">
    <source>
        <dbReference type="PROSITE" id="PS50043"/>
    </source>
</evidence>
<dbReference type="Gene3D" id="1.10.10.10">
    <property type="entry name" value="Winged helix-like DNA-binding domain superfamily/Winged helix DNA-binding domain"/>
    <property type="match status" value="1"/>
</dbReference>
<dbReference type="SMART" id="SM00421">
    <property type="entry name" value="HTH_LUXR"/>
    <property type="match status" value="1"/>
</dbReference>
<dbReference type="CDD" id="cd06170">
    <property type="entry name" value="LuxR_C_like"/>
    <property type="match status" value="1"/>
</dbReference>
<protein>
    <submittedName>
        <fullName evidence="4">AAA family ATPase</fullName>
    </submittedName>
</protein>
<dbReference type="Pfam" id="PF00196">
    <property type="entry name" value="GerE"/>
    <property type="match status" value="1"/>
</dbReference>
<dbReference type="RefSeq" id="WP_026205291.1">
    <property type="nucleotide sequence ID" value="NZ_JBIAZU010000001.1"/>
</dbReference>